<evidence type="ECO:0000313" key="1">
    <source>
        <dbReference type="EMBL" id="KPZ13413.1"/>
    </source>
</evidence>
<protein>
    <submittedName>
        <fullName evidence="1">Uncharacterized protein</fullName>
    </submittedName>
</protein>
<gene>
    <name evidence="1" type="ORF">ALO94_01055</name>
</gene>
<proteinExistence type="predicted"/>
<organism evidence="1 2">
    <name type="scientific">Pseudomonas syringae pv. spinaceae</name>
    <dbReference type="NCBI Taxonomy" id="264459"/>
    <lineage>
        <taxon>Bacteria</taxon>
        <taxon>Pseudomonadati</taxon>
        <taxon>Pseudomonadota</taxon>
        <taxon>Gammaproteobacteria</taxon>
        <taxon>Pseudomonadales</taxon>
        <taxon>Pseudomonadaceae</taxon>
        <taxon>Pseudomonas</taxon>
        <taxon>Pseudomonas syringae</taxon>
    </lineage>
</organism>
<dbReference type="EMBL" id="LJRI01000075">
    <property type="protein sequence ID" value="KPZ13413.1"/>
    <property type="molecule type" value="Genomic_DNA"/>
</dbReference>
<sequence length="47" mass="4470">SATVAWVVGAVAGAGLSGVDESQALSSASAQARNNPLFNIGALIGNG</sequence>
<reference evidence="1 2" key="1">
    <citation type="submission" date="2015-09" db="EMBL/GenBank/DDBJ databases">
        <title>Genome announcement of multiple Pseudomonas syringae strains.</title>
        <authorList>
            <person name="Thakur S."/>
            <person name="Wang P.W."/>
            <person name="Gong Y."/>
            <person name="Weir B.S."/>
            <person name="Guttman D.S."/>
        </authorList>
    </citation>
    <scope>NUCLEOTIDE SEQUENCE [LARGE SCALE GENOMIC DNA]</scope>
    <source>
        <strain evidence="1 2">ICMP16929</strain>
    </source>
</reference>
<feature type="non-terminal residue" evidence="1">
    <location>
        <position position="1"/>
    </location>
</feature>
<dbReference type="PATRIC" id="fig|264459.3.peg.1889"/>
<evidence type="ECO:0000313" key="2">
    <source>
        <dbReference type="Proteomes" id="UP000050384"/>
    </source>
</evidence>
<name>A0A0Q0DYA3_PSESX</name>
<dbReference type="Proteomes" id="UP000050384">
    <property type="component" value="Unassembled WGS sequence"/>
</dbReference>
<comment type="caution">
    <text evidence="1">The sequence shown here is derived from an EMBL/GenBank/DDBJ whole genome shotgun (WGS) entry which is preliminary data.</text>
</comment>
<dbReference type="AlphaFoldDB" id="A0A0Q0DYA3"/>
<accession>A0A0Q0DYA3</accession>